<evidence type="ECO:0000313" key="5">
    <source>
        <dbReference type="Proteomes" id="UP000548082"/>
    </source>
</evidence>
<dbReference type="Proteomes" id="UP000548082">
    <property type="component" value="Unassembled WGS sequence"/>
</dbReference>
<feature type="transmembrane region" description="Helical" evidence="1">
    <location>
        <begin position="179"/>
        <end position="198"/>
    </location>
</feature>
<feature type="transmembrane region" description="Helical" evidence="1">
    <location>
        <begin position="295"/>
        <end position="317"/>
    </location>
</feature>
<feature type="transmembrane region" description="Helical" evidence="1">
    <location>
        <begin position="407"/>
        <end position="427"/>
    </location>
</feature>
<feature type="transmembrane region" description="Helical" evidence="1">
    <location>
        <begin position="94"/>
        <end position="117"/>
    </location>
</feature>
<evidence type="ECO:0000313" key="4">
    <source>
        <dbReference type="Proteomes" id="UP000539064"/>
    </source>
</evidence>
<gene>
    <name evidence="2" type="ORF">HCA52_03720</name>
    <name evidence="3" type="ORF">HCA55_15280</name>
</gene>
<dbReference type="RefSeq" id="WP_185489207.1">
    <property type="nucleotide sequence ID" value="NZ_JAARVD010000009.1"/>
</dbReference>
<sequence length="473" mass="54883">MTWKYMIIFLVMVVYAYYVRQTLHPVQMESFFETVVTIVSDPYLFLYFIFPVWLFLFYRMILTKKSPEYVIRWESNLRWALDIVRRSQMYTVSLIALLLLAGIGTSLTSAFSLYWRVDATSISSGEVVASLMEFVDYPVVALIGQVIFYFLFFSITAFTIATCFALFEKKWILSSLMLFLLLYMGMGFKLLPASWGIINLSNYAFLYHSVASYPYLVVPFFVMVAVVAGCVILLRLLDKKMAPISKRYGFYALYVALILLGLFLFPGISDSSSLNEYVTTVFWGVAKQGFTFMSYSYYLIVFLGLAYFILLSWENVFEKQTYYRIIRHSGLIKWFVKFFQPHLLLIAATMLGLLIASHLAYFIVSGQWDTMSFSIVYQLVINGFLQMLVYMLFLFIVYWYSGNIINTITGLGIILVLILPTFNLYYWVPFGLNSVGYLFDGLNIFMITLKLGMYIVIECIIISYLLIKKDIKF</sequence>
<keyword evidence="1" id="KW-1133">Transmembrane helix</keyword>
<evidence type="ECO:0008006" key="6">
    <source>
        <dbReference type="Google" id="ProtNLM"/>
    </source>
</evidence>
<reference evidence="4 5" key="1">
    <citation type="submission" date="2020-03" db="EMBL/GenBank/DDBJ databases">
        <title>Soil Listeria distribution.</title>
        <authorList>
            <person name="Liao J."/>
            <person name="Wiedmann M."/>
        </authorList>
    </citation>
    <scope>NUCLEOTIDE SEQUENCE [LARGE SCALE GENOMIC DNA]</scope>
    <source>
        <strain evidence="2 4">FSL L7-0978</strain>
        <strain evidence="3 5">FSL L7-0990</strain>
    </source>
</reference>
<name>A0A7X0XWA4_9LIST</name>
<protein>
    <recommendedName>
        <fullName evidence="6">Permease</fullName>
    </recommendedName>
</protein>
<feature type="transmembrane region" description="Helical" evidence="1">
    <location>
        <begin position="137"/>
        <end position="167"/>
    </location>
</feature>
<feature type="transmembrane region" description="Helical" evidence="1">
    <location>
        <begin position="447"/>
        <end position="467"/>
    </location>
</feature>
<evidence type="ECO:0000256" key="1">
    <source>
        <dbReference type="SAM" id="Phobius"/>
    </source>
</evidence>
<feature type="transmembrane region" description="Helical" evidence="1">
    <location>
        <begin position="5"/>
        <end position="23"/>
    </location>
</feature>
<feature type="transmembrane region" description="Helical" evidence="1">
    <location>
        <begin position="375"/>
        <end position="400"/>
    </location>
</feature>
<dbReference type="Proteomes" id="UP000539064">
    <property type="component" value="Unassembled WGS sequence"/>
</dbReference>
<feature type="transmembrane region" description="Helical" evidence="1">
    <location>
        <begin position="43"/>
        <end position="62"/>
    </location>
</feature>
<keyword evidence="1" id="KW-0812">Transmembrane</keyword>
<evidence type="ECO:0000313" key="3">
    <source>
        <dbReference type="EMBL" id="MBC1798096.1"/>
    </source>
</evidence>
<keyword evidence="1" id="KW-0472">Membrane</keyword>
<feature type="transmembrane region" description="Helical" evidence="1">
    <location>
        <begin position="338"/>
        <end position="363"/>
    </location>
</feature>
<dbReference type="AlphaFoldDB" id="A0A7X0XWA4"/>
<feature type="transmembrane region" description="Helical" evidence="1">
    <location>
        <begin position="248"/>
        <end position="268"/>
    </location>
</feature>
<comment type="caution">
    <text evidence="2">The sequence shown here is derived from an EMBL/GenBank/DDBJ whole genome shotgun (WGS) entry which is preliminary data.</text>
</comment>
<dbReference type="EMBL" id="JAARVD010000009">
    <property type="protein sequence ID" value="MBC1798096.1"/>
    <property type="molecule type" value="Genomic_DNA"/>
</dbReference>
<dbReference type="EMBL" id="JAARVG010000002">
    <property type="protein sequence ID" value="MBC1792517.1"/>
    <property type="molecule type" value="Genomic_DNA"/>
</dbReference>
<feature type="transmembrane region" description="Helical" evidence="1">
    <location>
        <begin position="213"/>
        <end position="236"/>
    </location>
</feature>
<proteinExistence type="predicted"/>
<evidence type="ECO:0000313" key="2">
    <source>
        <dbReference type="EMBL" id="MBC1792517.1"/>
    </source>
</evidence>
<accession>A0A7X0XWA4</accession>
<organism evidence="2 4">
    <name type="scientific">Listeria booriae</name>
    <dbReference type="NCBI Taxonomy" id="1552123"/>
    <lineage>
        <taxon>Bacteria</taxon>
        <taxon>Bacillati</taxon>
        <taxon>Bacillota</taxon>
        <taxon>Bacilli</taxon>
        <taxon>Bacillales</taxon>
        <taxon>Listeriaceae</taxon>
        <taxon>Listeria</taxon>
    </lineage>
</organism>